<dbReference type="InterPro" id="IPR040373">
    <property type="entry name" value="CASZ1"/>
</dbReference>
<keyword evidence="1" id="KW-0479">Metal-binding</keyword>
<evidence type="ECO:0000256" key="2">
    <source>
        <dbReference type="SAM" id="MobiDB-lite"/>
    </source>
</evidence>
<dbReference type="AlphaFoldDB" id="A0A7R9HWD5"/>
<protein>
    <recommendedName>
        <fullName evidence="3">C2H2-type domain-containing protein</fullName>
    </recommendedName>
</protein>
<keyword evidence="1" id="KW-0863">Zinc-finger</keyword>
<proteinExistence type="predicted"/>
<evidence type="ECO:0000256" key="1">
    <source>
        <dbReference type="PROSITE-ProRule" id="PRU00042"/>
    </source>
</evidence>
<dbReference type="PROSITE" id="PS00028">
    <property type="entry name" value="ZINC_FINGER_C2H2_1"/>
    <property type="match status" value="2"/>
</dbReference>
<dbReference type="PANTHER" id="PTHR12451">
    <property type="entry name" value="TRANSCRIPTION FACTOR CASTOR PROTEIN MING -RELATED"/>
    <property type="match status" value="1"/>
</dbReference>
<dbReference type="GO" id="GO:0045944">
    <property type="term" value="P:positive regulation of transcription by RNA polymerase II"/>
    <property type="evidence" value="ECO:0007669"/>
    <property type="project" value="TreeGrafter"/>
</dbReference>
<feature type="domain" description="C2H2-type" evidence="3">
    <location>
        <begin position="143"/>
        <end position="172"/>
    </location>
</feature>
<dbReference type="GO" id="GO:0008270">
    <property type="term" value="F:zinc ion binding"/>
    <property type="evidence" value="ECO:0007669"/>
    <property type="project" value="UniProtKB-KW"/>
</dbReference>
<gene>
    <name evidence="4" type="ORF">TBIB3V08_LOCUS646</name>
</gene>
<dbReference type="GO" id="GO:0005634">
    <property type="term" value="C:nucleus"/>
    <property type="evidence" value="ECO:0007669"/>
    <property type="project" value="TreeGrafter"/>
</dbReference>
<evidence type="ECO:0000259" key="3">
    <source>
        <dbReference type="PROSITE" id="PS50157"/>
    </source>
</evidence>
<dbReference type="InterPro" id="IPR013087">
    <property type="entry name" value="Znf_C2H2_type"/>
</dbReference>
<dbReference type="EMBL" id="OD564367">
    <property type="protein sequence ID" value="CAD7438049.1"/>
    <property type="molecule type" value="Genomic_DNA"/>
</dbReference>
<dbReference type="GO" id="GO:0000977">
    <property type="term" value="F:RNA polymerase II transcription regulatory region sequence-specific DNA binding"/>
    <property type="evidence" value="ECO:0007669"/>
    <property type="project" value="TreeGrafter"/>
</dbReference>
<dbReference type="GO" id="GO:0000981">
    <property type="term" value="F:DNA-binding transcription factor activity, RNA polymerase II-specific"/>
    <property type="evidence" value="ECO:0007669"/>
    <property type="project" value="TreeGrafter"/>
</dbReference>
<accession>A0A7R9HWD5</accession>
<feature type="region of interest" description="Disordered" evidence="2">
    <location>
        <begin position="287"/>
        <end position="314"/>
    </location>
</feature>
<dbReference type="SMART" id="SM00355">
    <property type="entry name" value="ZnF_C2H2"/>
    <property type="match status" value="2"/>
</dbReference>
<keyword evidence="1" id="KW-0862">Zinc</keyword>
<reference evidence="4" key="1">
    <citation type="submission" date="2020-11" db="EMBL/GenBank/DDBJ databases">
        <authorList>
            <person name="Tran Van P."/>
        </authorList>
    </citation>
    <scope>NUCLEOTIDE SEQUENCE</scope>
</reference>
<dbReference type="GO" id="GO:0045664">
    <property type="term" value="P:regulation of neuron differentiation"/>
    <property type="evidence" value="ECO:0007669"/>
    <property type="project" value="TreeGrafter"/>
</dbReference>
<organism evidence="4">
    <name type="scientific">Timema bartmani</name>
    <dbReference type="NCBI Taxonomy" id="61472"/>
    <lineage>
        <taxon>Eukaryota</taxon>
        <taxon>Metazoa</taxon>
        <taxon>Ecdysozoa</taxon>
        <taxon>Arthropoda</taxon>
        <taxon>Hexapoda</taxon>
        <taxon>Insecta</taxon>
        <taxon>Pterygota</taxon>
        <taxon>Neoptera</taxon>
        <taxon>Polyneoptera</taxon>
        <taxon>Phasmatodea</taxon>
        <taxon>Timematodea</taxon>
        <taxon>Timematoidea</taxon>
        <taxon>Timematidae</taxon>
        <taxon>Timema</taxon>
    </lineage>
</organism>
<sequence length="396" mass="45385">MTAKKKRKLDVEPGKSVTGYVAHVPYLPEAPPLVSPPCLRSHHSYFFSWGHITHLSSCPETTSLISPPLLRHHSTPVLWALLCILSTMEGCDKVYISTSDVQMHANYHRKDSAIIQEGFQRFRATEECGAAYCSFYGQRTTHFHCRRDNCKYTFKNKADMEKHKTYHIKDEQLSRDGFKKFMKHESCPFENCRFSRVCNHIHCIRTGCNYVLHSSGQLFSHKRKHERQDSEMAYRKFKLAQSMIKTFNDGPQLSSSMVHAYNEQLSQHSDTSVSSIQTSVIQQCPGGVGISESRDNYSNGENSSDEGHSPMLQNTQLHSTFPTKYLPLEAGSTLMVPYYPSQNTPPIFPRNRLREGILSSLIKMSFPSSMVTLSLAQLGRCWKVWTYSFNQHYKKF</sequence>
<dbReference type="PANTHER" id="PTHR12451:SF0">
    <property type="entry name" value="ZINC FINGER PROTEIN CASTOR HOMOLOG 1"/>
    <property type="match status" value="1"/>
</dbReference>
<name>A0A7R9HWD5_9NEOP</name>
<dbReference type="PROSITE" id="PS50157">
    <property type="entry name" value="ZINC_FINGER_C2H2_2"/>
    <property type="match status" value="1"/>
</dbReference>
<evidence type="ECO:0000313" key="4">
    <source>
        <dbReference type="EMBL" id="CAD7438049.1"/>
    </source>
</evidence>